<keyword evidence="2" id="KW-1185">Reference proteome</keyword>
<dbReference type="EMBL" id="CP095046">
    <property type="protein sequence ID" value="UOQ73711.1"/>
    <property type="molecule type" value="Genomic_DNA"/>
</dbReference>
<name>A0A8T9QBF2_9BACT</name>
<gene>
    <name evidence="1" type="ORF">MUN79_07260</name>
</gene>
<dbReference type="Proteomes" id="UP000831796">
    <property type="component" value="Chromosome"/>
</dbReference>
<sequence>MVPRRPATGRADAVHRRPAGEGAVRLAWATASEQNSATFEMQRSLDGKTFAAIGTVQAAGSSTSRRSYAWLDTRLPQGVSVLYYRLRQVDTDGTVSYSPVRVVAVPTSAALQLYPNPSHGPLTLTGAQPGALVRVLDRLGRVVLTTPADAAGSAQLVLPAGLPAGLYIVRAGHHAGRLVRE</sequence>
<protein>
    <submittedName>
        <fullName evidence="1">T9SS type A sorting domain-containing protein</fullName>
    </submittedName>
</protein>
<dbReference type="AlphaFoldDB" id="A0A8T9QBF2"/>
<evidence type="ECO:0000313" key="2">
    <source>
        <dbReference type="Proteomes" id="UP000831796"/>
    </source>
</evidence>
<dbReference type="Gene3D" id="2.60.40.10">
    <property type="entry name" value="Immunoglobulins"/>
    <property type="match status" value="1"/>
</dbReference>
<evidence type="ECO:0000313" key="1">
    <source>
        <dbReference type="EMBL" id="UOQ73711.1"/>
    </source>
</evidence>
<proteinExistence type="predicted"/>
<accession>A0A8T9QBF2</accession>
<dbReference type="InterPro" id="IPR013783">
    <property type="entry name" value="Ig-like_fold"/>
</dbReference>
<organism evidence="1 2">
    <name type="scientific">Hymenobacter cellulosilyticus</name>
    <dbReference type="NCBI Taxonomy" id="2932248"/>
    <lineage>
        <taxon>Bacteria</taxon>
        <taxon>Pseudomonadati</taxon>
        <taxon>Bacteroidota</taxon>
        <taxon>Cytophagia</taxon>
        <taxon>Cytophagales</taxon>
        <taxon>Hymenobacteraceae</taxon>
        <taxon>Hymenobacter</taxon>
    </lineage>
</organism>
<dbReference type="RefSeq" id="WP_244677061.1">
    <property type="nucleotide sequence ID" value="NZ_CP095046.1"/>
</dbReference>
<reference evidence="1" key="1">
    <citation type="submission" date="2022-04" db="EMBL/GenBank/DDBJ databases">
        <title>Hymenobacter sp. isolated from the air.</title>
        <authorList>
            <person name="Won M."/>
            <person name="Lee C.-M."/>
            <person name="Woen H.-Y."/>
            <person name="Kwon S.-W."/>
        </authorList>
    </citation>
    <scope>NUCLEOTIDE SEQUENCE</scope>
    <source>
        <strain evidence="1">5116S-3</strain>
    </source>
</reference>
<dbReference type="KEGG" id="hcu:MUN79_07260"/>